<dbReference type="SUPFAM" id="SSF53448">
    <property type="entry name" value="Nucleotide-diphospho-sugar transferases"/>
    <property type="match status" value="1"/>
</dbReference>
<reference evidence="3 4" key="1">
    <citation type="submission" date="2017-07" db="EMBL/GenBank/DDBJ databases">
        <title>Recovery of genomes from metagenomes via a dereplication, aggregation, and scoring strategy.</title>
        <authorList>
            <person name="Sieber C.M."/>
            <person name="Probst A.J."/>
            <person name="Sharrar A."/>
            <person name="Thomas B.C."/>
            <person name="Hess M."/>
            <person name="Tringe S.G."/>
            <person name="Banfield J.F."/>
        </authorList>
    </citation>
    <scope>NUCLEOTIDE SEQUENCE [LARGE SCALE GENOMIC DNA]</scope>
    <source>
        <strain evidence="3">JGI_Cruoil_03_44_89</strain>
    </source>
</reference>
<sequence>MIEISVIIPTYNREKLIGGVLESLAEQTLPQGLYEVIVVDDGSVDNTRVVVEAFKSKIKNIKYLSREHGGLPSARNFGIGHTRGDVIAFTDSDCVAEPHWLREILKGFKDLNIVGIAGRVVTDLHIVTPFTHQVNVGSGDAAGCNMAFRRSALIELGGFDEDYYFFCEDTDFFLRAQECGKVVYNGNAIVHHPPVRQTLIQFIGRIGPICEGQFLLCKRHPSVFLHRKPLLAVIRVVGLKMFWEDLRKNKYFIRRNPFLYLVYFLALVCQRVYLAYFLFANYDRVNRINSTRRRQRGKD</sequence>
<comment type="caution">
    <text evidence="3">The sequence shown here is derived from an EMBL/GenBank/DDBJ whole genome shotgun (WGS) entry which is preliminary data.</text>
</comment>
<accession>A0A235BR83</accession>
<dbReference type="EMBL" id="NOZQ01000150">
    <property type="protein sequence ID" value="OYD14990.1"/>
    <property type="molecule type" value="Genomic_DNA"/>
</dbReference>
<dbReference type="Proteomes" id="UP000215215">
    <property type="component" value="Unassembled WGS sequence"/>
</dbReference>
<dbReference type="InterPro" id="IPR001173">
    <property type="entry name" value="Glyco_trans_2-like"/>
</dbReference>
<organism evidence="3 4">
    <name type="scientific">candidate division WOR-3 bacterium JGI_Cruoil_03_44_89</name>
    <dbReference type="NCBI Taxonomy" id="1973748"/>
    <lineage>
        <taxon>Bacteria</taxon>
        <taxon>Bacteria division WOR-3</taxon>
    </lineage>
</organism>
<evidence type="ECO:0000259" key="2">
    <source>
        <dbReference type="Pfam" id="PF00535"/>
    </source>
</evidence>
<gene>
    <name evidence="3" type="ORF">CH333_06895</name>
</gene>
<name>A0A235BR83_UNCW3</name>
<dbReference type="Gene3D" id="3.90.550.10">
    <property type="entry name" value="Spore Coat Polysaccharide Biosynthesis Protein SpsA, Chain A"/>
    <property type="match status" value="1"/>
</dbReference>
<proteinExistence type="predicted"/>
<keyword evidence="1" id="KW-0812">Transmembrane</keyword>
<feature type="transmembrane region" description="Helical" evidence="1">
    <location>
        <begin position="258"/>
        <end position="279"/>
    </location>
</feature>
<dbReference type="InterPro" id="IPR029044">
    <property type="entry name" value="Nucleotide-diphossugar_trans"/>
</dbReference>
<protein>
    <recommendedName>
        <fullName evidence="2">Glycosyltransferase 2-like domain-containing protein</fullName>
    </recommendedName>
</protein>
<keyword evidence="1" id="KW-0472">Membrane</keyword>
<dbReference type="AlphaFoldDB" id="A0A235BR83"/>
<evidence type="ECO:0000313" key="3">
    <source>
        <dbReference type="EMBL" id="OYD14990.1"/>
    </source>
</evidence>
<dbReference type="PANTHER" id="PTHR43685">
    <property type="entry name" value="GLYCOSYLTRANSFERASE"/>
    <property type="match status" value="1"/>
</dbReference>
<keyword evidence="1" id="KW-1133">Transmembrane helix</keyword>
<evidence type="ECO:0000313" key="4">
    <source>
        <dbReference type="Proteomes" id="UP000215215"/>
    </source>
</evidence>
<feature type="domain" description="Glycosyltransferase 2-like" evidence="2">
    <location>
        <begin position="5"/>
        <end position="122"/>
    </location>
</feature>
<dbReference type="InterPro" id="IPR050834">
    <property type="entry name" value="Glycosyltransf_2"/>
</dbReference>
<dbReference type="Pfam" id="PF00535">
    <property type="entry name" value="Glycos_transf_2"/>
    <property type="match status" value="1"/>
</dbReference>
<dbReference type="PANTHER" id="PTHR43685:SF3">
    <property type="entry name" value="SLR2126 PROTEIN"/>
    <property type="match status" value="1"/>
</dbReference>
<evidence type="ECO:0000256" key="1">
    <source>
        <dbReference type="SAM" id="Phobius"/>
    </source>
</evidence>